<reference evidence="1" key="1">
    <citation type="submission" date="2023-10" db="EMBL/GenBank/DDBJ databases">
        <title>Amphibacter perezi, gen. nov., sp. nov. a novel taxa of the family Comamonadaceae, class Betaproteobacteria isolated from the skin microbiota of Pelophylax perezi from different populations.</title>
        <authorList>
            <person name="Costa S."/>
            <person name="Proenca D.N."/>
            <person name="Lopes I."/>
            <person name="Morais P.V."/>
        </authorList>
    </citation>
    <scope>NUCLEOTIDE SEQUENCE</scope>
    <source>
        <strain evidence="1">SL12-8</strain>
    </source>
</reference>
<protein>
    <submittedName>
        <fullName evidence="1">Metal ABC transporter permease</fullName>
    </submittedName>
</protein>
<sequence length="299" mass="31601">MSDGFSLWQGVIYPLVIQPFADFGFMRRALVACCVLALSVGPVGVLLVLRRMSLLGDAVAHAMLPGAAMGFFGAGLSIWAMSAGGFIAAMVVALGAGLLTRWTSQKEDASFAALYLVALSLGVLMISVRGTSVDLTHILFGNILAVDDDALLLIGCVSSVTLVALALFYRPLLISCVDPAFLAAQGQPLARTHHIFLTLMVINMVAAFQALGTLMAVGLMMLPALAARFWVNDVPRLWLLSSSLAMLCGASGLLLSYHFELPSGPAIVLVAGGVYALSLGLGQRDSLRVRLSRTRHLKV</sequence>
<organism evidence="1 2">
    <name type="scientific">Amphibiibacter pelophylacis</name>
    <dbReference type="NCBI Taxonomy" id="1799477"/>
    <lineage>
        <taxon>Bacteria</taxon>
        <taxon>Pseudomonadati</taxon>
        <taxon>Pseudomonadota</taxon>
        <taxon>Betaproteobacteria</taxon>
        <taxon>Burkholderiales</taxon>
        <taxon>Sphaerotilaceae</taxon>
        <taxon>Amphibiibacter</taxon>
    </lineage>
</organism>
<dbReference type="EMBL" id="JAWDIE010000008">
    <property type="protein sequence ID" value="MEJ7138101.1"/>
    <property type="molecule type" value="Genomic_DNA"/>
</dbReference>
<evidence type="ECO:0000313" key="2">
    <source>
        <dbReference type="Proteomes" id="UP001364695"/>
    </source>
</evidence>
<accession>A0ACC6P1N4</accession>
<comment type="caution">
    <text evidence="1">The sequence shown here is derived from an EMBL/GenBank/DDBJ whole genome shotgun (WGS) entry which is preliminary data.</text>
</comment>
<keyword evidence="2" id="KW-1185">Reference proteome</keyword>
<evidence type="ECO:0000313" key="1">
    <source>
        <dbReference type="EMBL" id="MEJ7138101.1"/>
    </source>
</evidence>
<dbReference type="Proteomes" id="UP001364695">
    <property type="component" value="Unassembled WGS sequence"/>
</dbReference>
<name>A0ACC6P1N4_9BURK</name>
<proteinExistence type="predicted"/>
<gene>
    <name evidence="1" type="ORF">RV045_06610</name>
</gene>